<sequence length="442" mass="47449">MTGFTHVINVVDKYVAPFAHKVSSQRHINAIKDGFVGTMPFLIVGSLLLVLAFPPGDGNFFLDGWSSLVEALGRANILAAFQVSMGIFSLYAAFTIGFSLAESYKLRPLNTGLLSLFTFLLAAAPVQVVEGVGGVIPTAQMGGTGAFTAILAGLFAPELQRFLRDHNIRLKMPDAVPEKISASFDLLIPVLFISIIVTAINVGLGTYDLSIPTAITEMFKPLVSASDSFIACLLAVIMIQLLWFGGIHGGSVVITGILFPILMINLADNQEALAAGLELPKILVNPVFDFFIFVGGAGGTWGFVVLMMRSKATHLRTIGKMSIIPSSFNINEPVIFGAPIVMNVNYFIPWLLAPIVNTCIVWSAFKFDLVSKVIALPPWTMPAPIGAVMATNSGTAAVVVVLCVLISMAIYYPFFKMHEKELLEEERAAAQTESTNTASAKV</sequence>
<proteinExistence type="predicted"/>
<feature type="transmembrane region" description="Helical" evidence="9">
    <location>
        <begin position="287"/>
        <end position="308"/>
    </location>
</feature>
<evidence type="ECO:0000256" key="2">
    <source>
        <dbReference type="ARBA" id="ARBA00022448"/>
    </source>
</evidence>
<feature type="transmembrane region" description="Helical" evidence="9">
    <location>
        <begin position="250"/>
        <end position="267"/>
    </location>
</feature>
<dbReference type="Pfam" id="PF02378">
    <property type="entry name" value="PTS_EIIC"/>
    <property type="match status" value="1"/>
</dbReference>
<keyword evidence="2 8" id="KW-0813">Transport</keyword>
<feature type="transmembrane region" description="Helical" evidence="9">
    <location>
        <begin position="385"/>
        <end position="412"/>
    </location>
</feature>
<organism evidence="11 12">
    <name type="scientific">Vibrio hippocampi</name>
    <dbReference type="NCBI Taxonomy" id="654686"/>
    <lineage>
        <taxon>Bacteria</taxon>
        <taxon>Pseudomonadati</taxon>
        <taxon>Pseudomonadota</taxon>
        <taxon>Gammaproteobacteria</taxon>
        <taxon>Vibrionales</taxon>
        <taxon>Vibrionaceae</taxon>
        <taxon>Vibrio</taxon>
    </lineage>
</organism>
<keyword evidence="7 8" id="KW-0472">Membrane</keyword>
<feature type="transmembrane region" description="Helical" evidence="9">
    <location>
        <begin position="75"/>
        <end position="100"/>
    </location>
</feature>
<dbReference type="Proteomes" id="UP000838160">
    <property type="component" value="Unassembled WGS sequence"/>
</dbReference>
<dbReference type="PROSITE" id="PS51105">
    <property type="entry name" value="PTS_EIIC_TYPE_3"/>
    <property type="match status" value="1"/>
</dbReference>
<comment type="function">
    <text evidence="8">The phosphoenolpyruvate-dependent sugar phosphotransferase system (PTS), a major carbohydrate active -transport system, catalyzes the phosphorylation of incoming sugar substrates concomitant with their translocation across the cell membrane.</text>
</comment>
<comment type="subcellular location">
    <subcellularLocation>
        <location evidence="1">Cell membrane</location>
        <topology evidence="1">Multi-pass membrane protein</topology>
    </subcellularLocation>
</comment>
<keyword evidence="5 9" id="KW-0812">Transmembrane</keyword>
<evidence type="ECO:0000313" key="11">
    <source>
        <dbReference type="EMBL" id="CAH0530059.1"/>
    </source>
</evidence>
<gene>
    <name evidence="11" type="primary">licC</name>
    <name evidence="11" type="ORF">VHP8226_03787</name>
</gene>
<evidence type="ECO:0000256" key="5">
    <source>
        <dbReference type="ARBA" id="ARBA00022692"/>
    </source>
</evidence>
<feature type="transmembrane region" description="Helical" evidence="9">
    <location>
        <begin position="222"/>
        <end position="243"/>
    </location>
</feature>
<feature type="transmembrane region" description="Helical" evidence="9">
    <location>
        <begin position="112"/>
        <end position="129"/>
    </location>
</feature>
<evidence type="ECO:0000256" key="8">
    <source>
        <dbReference type="PIRNR" id="PIRNR006351"/>
    </source>
</evidence>
<evidence type="ECO:0000256" key="6">
    <source>
        <dbReference type="ARBA" id="ARBA00022989"/>
    </source>
</evidence>
<keyword evidence="4 8" id="KW-0762">Sugar transport</keyword>
<accession>A0ABN8DNV7</accession>
<evidence type="ECO:0000313" key="12">
    <source>
        <dbReference type="Proteomes" id="UP000838160"/>
    </source>
</evidence>
<dbReference type="PANTHER" id="PTHR33989">
    <property type="match status" value="1"/>
</dbReference>
<dbReference type="EMBL" id="CAKLCM010000003">
    <property type="protein sequence ID" value="CAH0530059.1"/>
    <property type="molecule type" value="Genomic_DNA"/>
</dbReference>
<dbReference type="InterPro" id="IPR051088">
    <property type="entry name" value="PTS_Sugar-EIIC/EIIB"/>
</dbReference>
<feature type="transmembrane region" description="Helical" evidence="9">
    <location>
        <begin position="180"/>
        <end position="202"/>
    </location>
</feature>
<dbReference type="PANTHER" id="PTHR33989:SF4">
    <property type="entry name" value="PTS SYSTEM N,N'-DIACETYLCHITOBIOSE-SPECIFIC EIIC COMPONENT"/>
    <property type="match status" value="1"/>
</dbReference>
<name>A0ABN8DNV7_9VIBR</name>
<dbReference type="RefSeq" id="WP_237486575.1">
    <property type="nucleotide sequence ID" value="NZ_CAKLCM010000003.1"/>
</dbReference>
<evidence type="ECO:0000256" key="4">
    <source>
        <dbReference type="ARBA" id="ARBA00022597"/>
    </source>
</evidence>
<dbReference type="InterPro" id="IPR003352">
    <property type="entry name" value="PTS_EIIC"/>
</dbReference>
<evidence type="ECO:0000256" key="7">
    <source>
        <dbReference type="ARBA" id="ARBA00023136"/>
    </source>
</evidence>
<reference evidence="11" key="1">
    <citation type="submission" date="2021-12" db="EMBL/GenBank/DDBJ databases">
        <authorList>
            <person name="Rodrigo-Torres L."/>
            <person name="Arahal R. D."/>
            <person name="Lucena T."/>
        </authorList>
    </citation>
    <scope>NUCLEOTIDE SEQUENCE</scope>
    <source>
        <strain evidence="11">CECT 8226</strain>
    </source>
</reference>
<feature type="transmembrane region" description="Helical" evidence="9">
    <location>
        <begin position="346"/>
        <end position="365"/>
    </location>
</feature>
<keyword evidence="3 8" id="KW-1003">Cell membrane</keyword>
<dbReference type="NCBIfam" id="TIGR00410">
    <property type="entry name" value="lacE"/>
    <property type="match status" value="1"/>
</dbReference>
<comment type="caution">
    <text evidence="11">The sequence shown here is derived from an EMBL/GenBank/DDBJ whole genome shotgun (WGS) entry which is preliminary data.</text>
</comment>
<keyword evidence="12" id="KW-1185">Reference proteome</keyword>
<evidence type="ECO:0000256" key="1">
    <source>
        <dbReference type="ARBA" id="ARBA00004651"/>
    </source>
</evidence>
<evidence type="ECO:0000256" key="3">
    <source>
        <dbReference type="ARBA" id="ARBA00022475"/>
    </source>
</evidence>
<dbReference type="InterPro" id="IPR004796">
    <property type="entry name" value="PTS_IIC_cello"/>
</dbReference>
<dbReference type="PIRSF" id="PIRSF006351">
    <property type="entry name" value="PTS_EIIC-Cellobiose"/>
    <property type="match status" value="1"/>
</dbReference>
<feature type="transmembrane region" description="Helical" evidence="9">
    <location>
        <begin position="34"/>
        <end position="55"/>
    </location>
</feature>
<dbReference type="InterPro" id="IPR004501">
    <property type="entry name" value="PTS_EIIC_3"/>
</dbReference>
<evidence type="ECO:0000259" key="10">
    <source>
        <dbReference type="PROSITE" id="PS51105"/>
    </source>
</evidence>
<keyword evidence="6 9" id="KW-1133">Transmembrane helix</keyword>
<feature type="domain" description="PTS EIIC type-3" evidence="10">
    <location>
        <begin position="11"/>
        <end position="414"/>
    </location>
</feature>
<feature type="transmembrane region" description="Helical" evidence="9">
    <location>
        <begin position="141"/>
        <end position="159"/>
    </location>
</feature>
<protein>
    <recommendedName>
        <fullName evidence="8">Permease IIC component</fullName>
    </recommendedName>
</protein>
<evidence type="ECO:0000256" key="9">
    <source>
        <dbReference type="SAM" id="Phobius"/>
    </source>
</evidence>